<accession>A0A922MQH8</accession>
<dbReference type="EMBL" id="JACEFF010000276">
    <property type="protein sequence ID" value="KAH9640689.1"/>
    <property type="molecule type" value="Genomic_DNA"/>
</dbReference>
<feature type="compositionally biased region" description="Basic and acidic residues" evidence="1">
    <location>
        <begin position="159"/>
        <end position="182"/>
    </location>
</feature>
<name>A0A922MQH8_SPOEX</name>
<keyword evidence="2" id="KW-0732">Signal</keyword>
<protein>
    <submittedName>
        <fullName evidence="3">Uncharacterized protein</fullName>
    </submittedName>
</protein>
<evidence type="ECO:0000256" key="1">
    <source>
        <dbReference type="SAM" id="MobiDB-lite"/>
    </source>
</evidence>
<sequence length="222" mass="24240">MARTHLAFTLLMLSVLEVTLDNSPVKHTIDPKRRNEIVEETFSEQKGILLNMLESKLKEVRDKKKKNNDSNGGHNTNCNGSLQNIDVKLKVNGISAIGGANVNLKYGTGKGSVSFDADGISNIGKIQMSLALGETFHIPGLNNLFIDLRQKNCTIHNGNEPKEDIENNNTRRSENEGTHRESASTITPNVGGNLSSTVKAVKVKKKTVHPVNSNSMAKPNTK</sequence>
<dbReference type="AlphaFoldDB" id="A0A922MQH8"/>
<organism evidence="3 4">
    <name type="scientific">Spodoptera exigua</name>
    <name type="common">Beet armyworm</name>
    <name type="synonym">Noctua fulgens</name>
    <dbReference type="NCBI Taxonomy" id="7107"/>
    <lineage>
        <taxon>Eukaryota</taxon>
        <taxon>Metazoa</taxon>
        <taxon>Ecdysozoa</taxon>
        <taxon>Arthropoda</taxon>
        <taxon>Hexapoda</taxon>
        <taxon>Insecta</taxon>
        <taxon>Pterygota</taxon>
        <taxon>Neoptera</taxon>
        <taxon>Endopterygota</taxon>
        <taxon>Lepidoptera</taxon>
        <taxon>Glossata</taxon>
        <taxon>Ditrysia</taxon>
        <taxon>Noctuoidea</taxon>
        <taxon>Noctuidae</taxon>
        <taxon>Amphipyrinae</taxon>
        <taxon>Spodoptera</taxon>
    </lineage>
</organism>
<proteinExistence type="predicted"/>
<feature type="signal peptide" evidence="2">
    <location>
        <begin position="1"/>
        <end position="20"/>
    </location>
</feature>
<feature type="compositionally biased region" description="Polar residues" evidence="1">
    <location>
        <begin position="212"/>
        <end position="222"/>
    </location>
</feature>
<feature type="compositionally biased region" description="Polar residues" evidence="1">
    <location>
        <begin position="183"/>
        <end position="197"/>
    </location>
</feature>
<feature type="region of interest" description="Disordered" evidence="1">
    <location>
        <begin position="157"/>
        <end position="222"/>
    </location>
</feature>
<dbReference type="Proteomes" id="UP000814243">
    <property type="component" value="Unassembled WGS sequence"/>
</dbReference>
<feature type="chain" id="PRO_5036895823" evidence="2">
    <location>
        <begin position="21"/>
        <end position="222"/>
    </location>
</feature>
<gene>
    <name evidence="3" type="ORF">HF086_007260</name>
</gene>
<evidence type="ECO:0000256" key="2">
    <source>
        <dbReference type="SAM" id="SignalP"/>
    </source>
</evidence>
<evidence type="ECO:0000313" key="4">
    <source>
        <dbReference type="Proteomes" id="UP000814243"/>
    </source>
</evidence>
<evidence type="ECO:0000313" key="3">
    <source>
        <dbReference type="EMBL" id="KAH9640689.1"/>
    </source>
</evidence>
<comment type="caution">
    <text evidence="3">The sequence shown here is derived from an EMBL/GenBank/DDBJ whole genome shotgun (WGS) entry which is preliminary data.</text>
</comment>
<reference evidence="3" key="1">
    <citation type="journal article" date="2021" name="G3 (Bethesda)">
        <title>Genome and transcriptome analysis of the beet armyworm Spodoptera exigua reveals targets for pest control. .</title>
        <authorList>
            <person name="Simon S."/>
            <person name="Breeschoten T."/>
            <person name="Jansen H.J."/>
            <person name="Dirks R.P."/>
            <person name="Schranz M.E."/>
            <person name="Ros V.I.D."/>
        </authorList>
    </citation>
    <scope>NUCLEOTIDE SEQUENCE</scope>
    <source>
        <strain evidence="3">TB_SE_WUR_2020</strain>
    </source>
</reference>